<keyword evidence="7" id="KW-1185">Reference proteome</keyword>
<gene>
    <name evidence="6" type="primary">AADAT</name>
</gene>
<evidence type="ECO:0000256" key="3">
    <source>
        <dbReference type="ARBA" id="ARBA00022679"/>
    </source>
</evidence>
<evidence type="ECO:0000313" key="7">
    <source>
        <dbReference type="Proteomes" id="UP000694559"/>
    </source>
</evidence>
<dbReference type="PANTHER" id="PTHR42790">
    <property type="entry name" value="AMINOTRANSFERASE"/>
    <property type="match status" value="1"/>
</dbReference>
<feature type="domain" description="Aminotransferase class I/classII large" evidence="5">
    <location>
        <begin position="46"/>
        <end position="217"/>
    </location>
</feature>
<dbReference type="GO" id="GO:1901605">
    <property type="term" value="P:alpha-amino acid metabolic process"/>
    <property type="evidence" value="ECO:0007669"/>
    <property type="project" value="TreeGrafter"/>
</dbReference>
<evidence type="ECO:0000256" key="1">
    <source>
        <dbReference type="ARBA" id="ARBA00001933"/>
    </source>
</evidence>
<dbReference type="InterPro" id="IPR015421">
    <property type="entry name" value="PyrdxlP-dep_Trfase_major"/>
</dbReference>
<proteinExistence type="predicted"/>
<keyword evidence="3" id="KW-0808">Transferase</keyword>
<dbReference type="InterPro" id="IPR015424">
    <property type="entry name" value="PyrdxlP-dep_Trfase"/>
</dbReference>
<dbReference type="Gene3D" id="3.40.640.10">
    <property type="entry name" value="Type I PLP-dependent aspartate aminotransferase-like (Major domain)"/>
    <property type="match status" value="1"/>
</dbReference>
<dbReference type="GeneTree" id="ENSGT00390000004594"/>
<dbReference type="Pfam" id="PF00155">
    <property type="entry name" value="Aminotran_1_2"/>
    <property type="match status" value="1"/>
</dbReference>
<organism evidence="6 7">
    <name type="scientific">Naja naja</name>
    <name type="common">Indian cobra</name>
    <dbReference type="NCBI Taxonomy" id="35670"/>
    <lineage>
        <taxon>Eukaryota</taxon>
        <taxon>Metazoa</taxon>
        <taxon>Chordata</taxon>
        <taxon>Craniata</taxon>
        <taxon>Vertebrata</taxon>
        <taxon>Euteleostomi</taxon>
        <taxon>Lepidosauria</taxon>
        <taxon>Squamata</taxon>
        <taxon>Bifurcata</taxon>
        <taxon>Unidentata</taxon>
        <taxon>Episquamata</taxon>
        <taxon>Toxicofera</taxon>
        <taxon>Serpentes</taxon>
        <taxon>Colubroidea</taxon>
        <taxon>Elapidae</taxon>
        <taxon>Elapinae</taxon>
        <taxon>Naja</taxon>
    </lineage>
</organism>
<evidence type="ECO:0000256" key="2">
    <source>
        <dbReference type="ARBA" id="ARBA00022576"/>
    </source>
</evidence>
<dbReference type="Ensembl" id="ENSNNAT00000017341.1">
    <property type="protein sequence ID" value="ENSNNAP00000016527.1"/>
    <property type="gene ID" value="ENSNNAG00000011084.1"/>
</dbReference>
<dbReference type="InterPro" id="IPR004839">
    <property type="entry name" value="Aminotransferase_I/II_large"/>
</dbReference>
<dbReference type="CDD" id="cd00609">
    <property type="entry name" value="AAT_like"/>
    <property type="match status" value="1"/>
</dbReference>
<name>A0A8C6XLV6_NAJNA</name>
<reference evidence="6" key="1">
    <citation type="submission" date="2025-08" db="UniProtKB">
        <authorList>
            <consortium name="Ensembl"/>
        </authorList>
    </citation>
    <scope>IDENTIFICATION</scope>
</reference>
<dbReference type="OrthoDB" id="691673at2759"/>
<dbReference type="PANTHER" id="PTHR42790:SF19">
    <property type="entry name" value="KYNURENINE_ALPHA-AMINOADIPATE AMINOTRANSFERASE, MITOCHONDRIAL"/>
    <property type="match status" value="1"/>
</dbReference>
<dbReference type="GO" id="GO:0030170">
    <property type="term" value="F:pyridoxal phosphate binding"/>
    <property type="evidence" value="ECO:0007669"/>
    <property type="project" value="InterPro"/>
</dbReference>
<protein>
    <submittedName>
        <fullName evidence="6">Aminoadipate aminotransferase</fullName>
    </submittedName>
</protein>
<dbReference type="AlphaFoldDB" id="A0A8C6XLV6"/>
<reference evidence="6" key="2">
    <citation type="submission" date="2025-09" db="UniProtKB">
        <authorList>
            <consortium name="Ensembl"/>
        </authorList>
    </citation>
    <scope>IDENTIFICATION</scope>
</reference>
<dbReference type="SUPFAM" id="SSF53383">
    <property type="entry name" value="PLP-dependent transferases"/>
    <property type="match status" value="1"/>
</dbReference>
<dbReference type="Proteomes" id="UP000694559">
    <property type="component" value="Unplaced"/>
</dbReference>
<comment type="cofactor">
    <cofactor evidence="1">
        <name>pyridoxal 5'-phosphate</name>
        <dbReference type="ChEBI" id="CHEBI:597326"/>
    </cofactor>
</comment>
<evidence type="ECO:0000313" key="6">
    <source>
        <dbReference type="Ensembl" id="ENSNNAP00000016527.1"/>
    </source>
</evidence>
<evidence type="ECO:0000259" key="5">
    <source>
        <dbReference type="Pfam" id="PF00155"/>
    </source>
</evidence>
<sequence length="275" mass="30049">MNYSRFITAVSAARKASPIRVLTELMQQSPPSLISLAGGAPNPNTFPFKTATIIIKDETRVEIKEELMKRALQYSASAGIPELLSWLKDLQKTIHNPPTVDYSPQEGQMEMCITTGSQEGLCKVFEMLINPGDNILLDAPTYPGTLAALRPLGCNIINVPSDQHGMIPKALKEVLSRWDPEDVKKLKNDTPKFLYTIPNGGNPTGASLTTERKKEIYQDLLRGDHVWASLTCRPQCLPSCSPMLSPSLCGLPPSSAQELVPEMGSARCPCRISAS</sequence>
<evidence type="ECO:0000256" key="4">
    <source>
        <dbReference type="ARBA" id="ARBA00022898"/>
    </source>
</evidence>
<dbReference type="GO" id="GO:0016212">
    <property type="term" value="F:kynurenine-oxoglutarate transaminase activity"/>
    <property type="evidence" value="ECO:0007669"/>
    <property type="project" value="TreeGrafter"/>
</dbReference>
<accession>A0A8C6XLV6</accession>
<keyword evidence="2" id="KW-0032">Aminotransferase</keyword>
<keyword evidence="4" id="KW-0663">Pyridoxal phosphate</keyword>
<dbReference type="InterPro" id="IPR050859">
    <property type="entry name" value="Class-I_PLP-dep_aminotransf"/>
</dbReference>